<feature type="compositionally biased region" description="Polar residues" evidence="1">
    <location>
        <begin position="1"/>
        <end position="12"/>
    </location>
</feature>
<evidence type="ECO:0000313" key="2">
    <source>
        <dbReference type="EMBL" id="WUO44963.1"/>
    </source>
</evidence>
<evidence type="ECO:0000256" key="1">
    <source>
        <dbReference type="SAM" id="MobiDB-lite"/>
    </source>
</evidence>
<dbReference type="EMBL" id="CP108057">
    <property type="protein sequence ID" value="WUO44963.1"/>
    <property type="molecule type" value="Genomic_DNA"/>
</dbReference>
<feature type="compositionally biased region" description="Pro residues" evidence="1">
    <location>
        <begin position="17"/>
        <end position="34"/>
    </location>
</feature>
<dbReference type="Proteomes" id="UP001432075">
    <property type="component" value="Chromosome"/>
</dbReference>
<proteinExistence type="predicted"/>
<keyword evidence="3" id="KW-1185">Reference proteome</keyword>
<feature type="region of interest" description="Disordered" evidence="1">
    <location>
        <begin position="1"/>
        <end position="34"/>
    </location>
</feature>
<organism evidence="2 3">
    <name type="scientific">Streptomyces goshikiensis</name>
    <dbReference type="NCBI Taxonomy" id="1942"/>
    <lineage>
        <taxon>Bacteria</taxon>
        <taxon>Bacillati</taxon>
        <taxon>Actinomycetota</taxon>
        <taxon>Actinomycetes</taxon>
        <taxon>Kitasatosporales</taxon>
        <taxon>Streptomycetaceae</taxon>
        <taxon>Streptomyces</taxon>
    </lineage>
</organism>
<feature type="region of interest" description="Disordered" evidence="1">
    <location>
        <begin position="109"/>
        <end position="129"/>
    </location>
</feature>
<sequence length="129" mass="12781">MGKVLTTASTVTCGHVPEPPAGPAPGPPPPPPPVPGLIATSSTQKLKVLGEPVLVKSSLMGATIANCPNTGSPPTPCTSVLGVSSGESRKLRSGGFTVVLDRIGLTTNGSVPLPPVLTPAANQSKLSSE</sequence>
<gene>
    <name evidence="2" type="ORF">OHU17_03570</name>
</gene>
<name>A0ABZ1REM6_9ACTN</name>
<dbReference type="RefSeq" id="WP_328775203.1">
    <property type="nucleotide sequence ID" value="NZ_CP108057.1"/>
</dbReference>
<feature type="compositionally biased region" description="Polar residues" evidence="1">
    <location>
        <begin position="120"/>
        <end position="129"/>
    </location>
</feature>
<protein>
    <submittedName>
        <fullName evidence="2">Uncharacterized protein</fullName>
    </submittedName>
</protein>
<reference evidence="2" key="1">
    <citation type="submission" date="2022-10" db="EMBL/GenBank/DDBJ databases">
        <title>The complete genomes of actinobacterial strains from the NBC collection.</title>
        <authorList>
            <person name="Joergensen T.S."/>
            <person name="Alvarez Arevalo M."/>
            <person name="Sterndorff E.B."/>
            <person name="Faurdal D."/>
            <person name="Vuksanovic O."/>
            <person name="Mourched A.-S."/>
            <person name="Charusanti P."/>
            <person name="Shaw S."/>
            <person name="Blin K."/>
            <person name="Weber T."/>
        </authorList>
    </citation>
    <scope>NUCLEOTIDE SEQUENCE</scope>
    <source>
        <strain evidence="2">NBC_00283</strain>
    </source>
</reference>
<accession>A0ABZ1REM6</accession>
<evidence type="ECO:0000313" key="3">
    <source>
        <dbReference type="Proteomes" id="UP001432075"/>
    </source>
</evidence>